<dbReference type="AlphaFoldDB" id="A1ZW72"/>
<dbReference type="Proteomes" id="UP000004095">
    <property type="component" value="Unassembled WGS sequence"/>
</dbReference>
<feature type="signal peptide" evidence="1">
    <location>
        <begin position="1"/>
        <end position="20"/>
    </location>
</feature>
<evidence type="ECO:0000313" key="2">
    <source>
        <dbReference type="EMBL" id="EAY25435.1"/>
    </source>
</evidence>
<gene>
    <name evidence="2" type="ORF">M23134_06694</name>
</gene>
<reference evidence="2 3" key="1">
    <citation type="submission" date="2007-01" db="EMBL/GenBank/DDBJ databases">
        <authorList>
            <person name="Haygood M."/>
            <person name="Podell S."/>
            <person name="Anderson C."/>
            <person name="Hopkinson B."/>
            <person name="Roe K."/>
            <person name="Barbeau K."/>
            <person name="Gaasterland T."/>
            <person name="Ferriera S."/>
            <person name="Johnson J."/>
            <person name="Kravitz S."/>
            <person name="Beeson K."/>
            <person name="Sutton G."/>
            <person name="Rogers Y.-H."/>
            <person name="Friedman R."/>
            <person name="Frazier M."/>
            <person name="Venter J.C."/>
        </authorList>
    </citation>
    <scope>NUCLEOTIDE SEQUENCE [LARGE SCALE GENOMIC DNA]</scope>
    <source>
        <strain evidence="2 3">ATCC 23134</strain>
    </source>
</reference>
<evidence type="ECO:0000256" key="1">
    <source>
        <dbReference type="SAM" id="SignalP"/>
    </source>
</evidence>
<keyword evidence="3" id="KW-1185">Reference proteome</keyword>
<name>A1ZW72_MICM2</name>
<organism evidence="2 3">
    <name type="scientific">Microscilla marina ATCC 23134</name>
    <dbReference type="NCBI Taxonomy" id="313606"/>
    <lineage>
        <taxon>Bacteria</taxon>
        <taxon>Pseudomonadati</taxon>
        <taxon>Bacteroidota</taxon>
        <taxon>Cytophagia</taxon>
        <taxon>Cytophagales</taxon>
        <taxon>Microscillaceae</taxon>
        <taxon>Microscilla</taxon>
    </lineage>
</organism>
<accession>A1ZW72</accession>
<proteinExistence type="predicted"/>
<evidence type="ECO:0000313" key="3">
    <source>
        <dbReference type="Proteomes" id="UP000004095"/>
    </source>
</evidence>
<feature type="chain" id="PRO_5002642518" evidence="1">
    <location>
        <begin position="21"/>
        <end position="115"/>
    </location>
</feature>
<keyword evidence="1" id="KW-0732">Signal</keyword>
<dbReference type="RefSeq" id="WP_002702943.1">
    <property type="nucleotide sequence ID" value="NZ_AAWS01000049.1"/>
</dbReference>
<comment type="caution">
    <text evidence="2">The sequence shown here is derived from an EMBL/GenBank/DDBJ whole genome shotgun (WGS) entry which is preliminary data.</text>
</comment>
<dbReference type="EMBL" id="AAWS01000049">
    <property type="protein sequence ID" value="EAY25435.1"/>
    <property type="molecule type" value="Genomic_DNA"/>
</dbReference>
<sequence>MKKNLLFAFISLFFCGLAQAQLTKTEVEAYMKPLNLQQVKTVYLTYNTNQKMVSNAWSDNGYEYTSVASLQIKYTANAMLLNINQRAYLIPYKAIKLLRYRKRNQGTELIVMLFD</sequence>
<protein>
    <submittedName>
        <fullName evidence="2">Uncharacterized protein</fullName>
    </submittedName>
</protein>